<accession>A0ABV6PTQ2</accession>
<reference evidence="1 2" key="1">
    <citation type="submission" date="2024-09" db="EMBL/GenBank/DDBJ databases">
        <authorList>
            <person name="Sun Q."/>
            <person name="Mori K."/>
        </authorList>
    </citation>
    <scope>NUCLEOTIDE SEQUENCE [LARGE SCALE GENOMIC DNA]</scope>
    <source>
        <strain evidence="1 2">NCAIM B.02336</strain>
    </source>
</reference>
<evidence type="ECO:0000313" key="2">
    <source>
        <dbReference type="Proteomes" id="UP001589834"/>
    </source>
</evidence>
<gene>
    <name evidence="1" type="ORF">ACFFGG_11615</name>
</gene>
<evidence type="ECO:0000313" key="1">
    <source>
        <dbReference type="EMBL" id="MFC0593206.1"/>
    </source>
</evidence>
<evidence type="ECO:0008006" key="3">
    <source>
        <dbReference type="Google" id="ProtNLM"/>
    </source>
</evidence>
<dbReference type="SUPFAM" id="SSF52540">
    <property type="entry name" value="P-loop containing nucleoside triphosphate hydrolases"/>
    <property type="match status" value="1"/>
</dbReference>
<dbReference type="Proteomes" id="UP001589834">
    <property type="component" value="Unassembled WGS sequence"/>
</dbReference>
<name>A0ABV6PTQ2_9BURK</name>
<proteinExistence type="predicted"/>
<organism evidence="1 2">
    <name type="scientific">Ottowia pentelensis</name>
    <dbReference type="NCBI Taxonomy" id="511108"/>
    <lineage>
        <taxon>Bacteria</taxon>
        <taxon>Pseudomonadati</taxon>
        <taxon>Pseudomonadota</taxon>
        <taxon>Betaproteobacteria</taxon>
        <taxon>Burkholderiales</taxon>
        <taxon>Comamonadaceae</taxon>
        <taxon>Ottowia</taxon>
    </lineage>
</organism>
<sequence>MTSPINLAFLRIAKRAERQDDAVLSRTFVDFGAVMAALSSVDHHIVFGRRGTGKTHLLTVLRRGREQEGTVALQLDMRNLGSTGGMYADPSIPVAQRATRLLVDVLAAMHGQLFEQAIASDGRVDLGAAGPALDEFFEAHRAVKVVGTTSVEIAAAAENSYGAEAKVGVTASLKNPSLVADWKTANEGTEAVTAKKTVVGQEVHRVNFGSVGNALRKIVETLPRGRLWLLIDEWSEVPLDLQPMLADLIRRAVLPIRGMTVKIAAIEQRSRFMLPDAGVGHVGIELGADVSAAVNLDDYMVFENDDRKAVAFFRSLVFLHTCAELEDAGSELPQNEAALISTGFTQSNAFEEIVRACEGVPRDAINILSAAAQRANDTTISVGDVRSAAQSWYLGSKDAAVSAYEDAKRLLSWLIDKVIKERRAKGFLLKSGVRDQLIDFLYDERVLHVLRKGISAKDQPGQRYNVYGIDYGCYVDLISTARAPQGVLDLGDVTTEYSLTVPHTDLRSIRRCILELPEFYKTVSPILPVSTESV</sequence>
<dbReference type="InterPro" id="IPR027417">
    <property type="entry name" value="P-loop_NTPase"/>
</dbReference>
<protein>
    <recommendedName>
        <fullName evidence="3">ATP-binding protein</fullName>
    </recommendedName>
</protein>
<dbReference type="RefSeq" id="WP_377483241.1">
    <property type="nucleotide sequence ID" value="NZ_JBHLTN010000021.1"/>
</dbReference>
<keyword evidence="2" id="KW-1185">Reference proteome</keyword>
<comment type="caution">
    <text evidence="1">The sequence shown here is derived from an EMBL/GenBank/DDBJ whole genome shotgun (WGS) entry which is preliminary data.</text>
</comment>
<dbReference type="EMBL" id="JBHLTN010000021">
    <property type="protein sequence ID" value="MFC0593206.1"/>
    <property type="molecule type" value="Genomic_DNA"/>
</dbReference>